<dbReference type="InterPro" id="IPR013785">
    <property type="entry name" value="Aldolase_TIM"/>
</dbReference>
<dbReference type="EC" id="4.1.1.23" evidence="7"/>
<protein>
    <recommendedName>
        <fullName evidence="7">Orotidine 5'-phosphate decarboxylase</fullName>
        <ecNumber evidence="7">4.1.1.23</ecNumber>
    </recommendedName>
    <alternativeName>
        <fullName evidence="7">OMP decarboxylase</fullName>
        <shortName evidence="7">OMPDCase</shortName>
        <shortName evidence="7">OMPdecase</shortName>
    </alternativeName>
</protein>
<evidence type="ECO:0000256" key="6">
    <source>
        <dbReference type="ARBA" id="ARBA00049157"/>
    </source>
</evidence>
<dbReference type="InterPro" id="IPR011995">
    <property type="entry name" value="OMPdecase_type-2"/>
</dbReference>
<dbReference type="InterPro" id="IPR001754">
    <property type="entry name" value="OMPdeCOase_dom"/>
</dbReference>
<keyword evidence="10" id="KW-1185">Reference proteome</keyword>
<gene>
    <name evidence="7" type="primary">pyrF</name>
    <name evidence="9" type="ORF">BJL86_1722</name>
</gene>
<evidence type="ECO:0000313" key="9">
    <source>
        <dbReference type="EMBL" id="ANI92498.1"/>
    </source>
</evidence>
<comment type="pathway">
    <text evidence="1 7">Pyrimidine metabolism; UMP biosynthesis via de novo pathway; UMP from orotate: step 2/2.</text>
</comment>
<keyword evidence="3 7" id="KW-0210">Decarboxylase</keyword>
<evidence type="ECO:0000259" key="8">
    <source>
        <dbReference type="SMART" id="SM00934"/>
    </source>
</evidence>
<keyword evidence="4 7" id="KW-0665">Pyrimidine biosynthesis</keyword>
<dbReference type="GO" id="GO:0004590">
    <property type="term" value="F:orotidine-5'-phosphate decarboxylase activity"/>
    <property type="evidence" value="ECO:0007669"/>
    <property type="project" value="UniProtKB-UniRule"/>
</dbReference>
<dbReference type="PANTHER" id="PTHR43375:SF1">
    <property type="entry name" value="OROTIDINE 5'-PHOSPHATE DECARBOXYLASE"/>
    <property type="match status" value="1"/>
</dbReference>
<dbReference type="InterPro" id="IPR011060">
    <property type="entry name" value="RibuloseP-bd_barrel"/>
</dbReference>
<evidence type="ECO:0000256" key="5">
    <source>
        <dbReference type="ARBA" id="ARBA00023239"/>
    </source>
</evidence>
<dbReference type="SMART" id="SM00934">
    <property type="entry name" value="OMPdecase"/>
    <property type="match status" value="1"/>
</dbReference>
<dbReference type="GO" id="GO:0006207">
    <property type="term" value="P:'de novo' pyrimidine nucleobase biosynthetic process"/>
    <property type="evidence" value="ECO:0007669"/>
    <property type="project" value="InterPro"/>
</dbReference>
<organism evidence="9 10">
    <name type="scientific">Dietzia timorensis</name>
    <dbReference type="NCBI Taxonomy" id="499555"/>
    <lineage>
        <taxon>Bacteria</taxon>
        <taxon>Bacillati</taxon>
        <taxon>Actinomycetota</taxon>
        <taxon>Actinomycetes</taxon>
        <taxon>Mycobacteriales</taxon>
        <taxon>Dietziaceae</taxon>
        <taxon>Dietzia</taxon>
    </lineage>
</organism>
<dbReference type="InterPro" id="IPR018089">
    <property type="entry name" value="OMPdecase_AS"/>
</dbReference>
<reference evidence="9 10" key="1">
    <citation type="submission" date="2016-06" db="EMBL/GenBank/DDBJ databases">
        <title>Complete genome sequence of a saline-alkali tolerant type strain Dietzia timorensis ID05-A0528T.</title>
        <authorList>
            <person name="Wu X."/>
        </authorList>
    </citation>
    <scope>NUCLEOTIDE SEQUENCE [LARGE SCALE GENOMIC DNA]</scope>
    <source>
        <strain evidence="9 10">ID05-A0528</strain>
    </source>
</reference>
<dbReference type="GO" id="GO:0044205">
    <property type="term" value="P:'de novo' UMP biosynthetic process"/>
    <property type="evidence" value="ECO:0007669"/>
    <property type="project" value="UniProtKB-UniRule"/>
</dbReference>
<evidence type="ECO:0000313" key="10">
    <source>
        <dbReference type="Proteomes" id="UP000186104"/>
    </source>
</evidence>
<dbReference type="PROSITE" id="PS00156">
    <property type="entry name" value="OMPDECASE"/>
    <property type="match status" value="1"/>
</dbReference>
<dbReference type="EMBL" id="CP015961">
    <property type="protein sequence ID" value="ANI92498.1"/>
    <property type="molecule type" value="Genomic_DNA"/>
</dbReference>
<keyword evidence="5 7" id="KW-0456">Lyase</keyword>
<evidence type="ECO:0000256" key="1">
    <source>
        <dbReference type="ARBA" id="ARBA00004861"/>
    </source>
</evidence>
<evidence type="ECO:0000256" key="7">
    <source>
        <dbReference type="HAMAP-Rule" id="MF_01215"/>
    </source>
</evidence>
<evidence type="ECO:0000256" key="2">
    <source>
        <dbReference type="ARBA" id="ARBA00008847"/>
    </source>
</evidence>
<dbReference type="RefSeq" id="WP_067471038.1">
    <property type="nucleotide sequence ID" value="NZ_CP015961.1"/>
</dbReference>
<comment type="similarity">
    <text evidence="2 7">Belongs to the OMP decarboxylase family. Type 2 subfamily.</text>
</comment>
<feature type="domain" description="Orotidine 5'-phosphate decarboxylase" evidence="8">
    <location>
        <begin position="23"/>
        <end position="276"/>
    </location>
</feature>
<dbReference type="SUPFAM" id="SSF51366">
    <property type="entry name" value="Ribulose-phoshate binding barrel"/>
    <property type="match status" value="1"/>
</dbReference>
<evidence type="ECO:0000256" key="4">
    <source>
        <dbReference type="ARBA" id="ARBA00022975"/>
    </source>
</evidence>
<dbReference type="HAMAP" id="MF_01215">
    <property type="entry name" value="OMPdecase_type2"/>
    <property type="match status" value="1"/>
</dbReference>
<dbReference type="NCBIfam" id="TIGR02127">
    <property type="entry name" value="pyrF_sub2"/>
    <property type="match status" value="1"/>
</dbReference>
<dbReference type="Gene3D" id="3.20.20.70">
    <property type="entry name" value="Aldolase class I"/>
    <property type="match status" value="1"/>
</dbReference>
<dbReference type="KEGG" id="dtm:BJL86_1722"/>
<accession>A0A173LLR8</accession>
<feature type="active site" description="Proton donor" evidence="7">
    <location>
        <position position="102"/>
    </location>
</feature>
<proteinExistence type="inferred from homology"/>
<comment type="catalytic activity">
    <reaction evidence="6 7">
        <text>orotidine 5'-phosphate + H(+) = UMP + CO2</text>
        <dbReference type="Rhea" id="RHEA:11596"/>
        <dbReference type="ChEBI" id="CHEBI:15378"/>
        <dbReference type="ChEBI" id="CHEBI:16526"/>
        <dbReference type="ChEBI" id="CHEBI:57538"/>
        <dbReference type="ChEBI" id="CHEBI:57865"/>
        <dbReference type="EC" id="4.1.1.23"/>
    </reaction>
</comment>
<evidence type="ECO:0000256" key="3">
    <source>
        <dbReference type="ARBA" id="ARBA00022793"/>
    </source>
</evidence>
<dbReference type="STRING" id="499555.BJL86_1722"/>
<dbReference type="CDD" id="cd04725">
    <property type="entry name" value="OMP_decarboxylase_like"/>
    <property type="match status" value="1"/>
</dbReference>
<dbReference type="UniPathway" id="UPA00070">
    <property type="reaction ID" value="UER00120"/>
</dbReference>
<sequence length="291" mass="29825">MSASTTVEPYGRRVRDAVATRGSLCLGIDPHPNLLAQWGLADDAGGAREFSLRVLEAAGDLAASIKPQVAFFEAYGSAGMAVLEEVCERARDTGALVIADAKRGDIGSTLAAYARAWLGADAPFYCDALTLSPYLGVGALAPAFDLAADTGKGLYILAATSNPEAVNLQNATLTSPSERGGESTVAQAVADEVRQQNLAVRGGSDPSFGLVLGATVKNPPQVGSEHGPLLVPGFGAQGGTPSDVRRVCGSNLDAAMINVSRSVLSEGPDVEKLRAATSGVIKELSQLGNSD</sequence>
<dbReference type="Pfam" id="PF00215">
    <property type="entry name" value="OMPdecase"/>
    <property type="match status" value="1"/>
</dbReference>
<dbReference type="AlphaFoldDB" id="A0A173LLR8"/>
<name>A0A173LLR8_9ACTN</name>
<dbReference type="PANTHER" id="PTHR43375">
    <property type="entry name" value="OROTIDINE 5'-PHOSPHATE DECARBOXYLASE"/>
    <property type="match status" value="1"/>
</dbReference>
<dbReference type="OrthoDB" id="9808470at2"/>
<dbReference type="Proteomes" id="UP000186104">
    <property type="component" value="Chromosome"/>
</dbReference>